<keyword evidence="3" id="KW-1185">Reference proteome</keyword>
<comment type="caution">
    <text evidence="2">The sequence shown here is derived from an EMBL/GenBank/DDBJ whole genome shotgun (WGS) entry which is preliminary data.</text>
</comment>
<protein>
    <submittedName>
        <fullName evidence="2">Uncharacterized protein YbjT (DUF2867 family)</fullName>
    </submittedName>
</protein>
<dbReference type="Pfam" id="PF13460">
    <property type="entry name" value="NAD_binding_10"/>
    <property type="match status" value="1"/>
</dbReference>
<name>A0A421B0Z4_9PSEU</name>
<dbReference type="AlphaFoldDB" id="A0A421B0Z4"/>
<dbReference type="Gene3D" id="3.40.50.720">
    <property type="entry name" value="NAD(P)-binding Rossmann-like Domain"/>
    <property type="match status" value="1"/>
</dbReference>
<evidence type="ECO:0000259" key="1">
    <source>
        <dbReference type="Pfam" id="PF13460"/>
    </source>
</evidence>
<accession>A0A421B0Z4</accession>
<dbReference type="Proteomes" id="UP000282454">
    <property type="component" value="Unassembled WGS sequence"/>
</dbReference>
<evidence type="ECO:0000313" key="2">
    <source>
        <dbReference type="EMBL" id="RLK58065.1"/>
    </source>
</evidence>
<dbReference type="Gene3D" id="3.90.25.10">
    <property type="entry name" value="UDP-galactose 4-epimerase, domain 1"/>
    <property type="match status" value="1"/>
</dbReference>
<feature type="domain" description="NAD(P)-binding" evidence="1">
    <location>
        <begin position="9"/>
        <end position="183"/>
    </location>
</feature>
<dbReference type="CDD" id="cd05269">
    <property type="entry name" value="TMR_SDR_a"/>
    <property type="match status" value="1"/>
</dbReference>
<dbReference type="RefSeq" id="WP_121392545.1">
    <property type="nucleotide sequence ID" value="NZ_RCDD01000003.1"/>
</dbReference>
<proteinExistence type="predicted"/>
<dbReference type="EMBL" id="RCDD01000003">
    <property type="protein sequence ID" value="RLK58065.1"/>
    <property type="molecule type" value="Genomic_DNA"/>
</dbReference>
<gene>
    <name evidence="2" type="ORF">CLV68_4159</name>
</gene>
<dbReference type="OrthoDB" id="3243290at2"/>
<evidence type="ECO:0000313" key="3">
    <source>
        <dbReference type="Proteomes" id="UP000282454"/>
    </source>
</evidence>
<dbReference type="SUPFAM" id="SSF51735">
    <property type="entry name" value="NAD(P)-binding Rossmann-fold domains"/>
    <property type="match status" value="1"/>
</dbReference>
<sequence length="288" mass="29799">MSPVIAVTGATGNIGGRVARLLSDKGATLRLLARDPSVLPSLPGATNVQGAEYANGPALQAALTGADTLLLVSAREAANRVHEHTTAIDAAVAAGVGRIVYTSFLGAAPDCTFTFGQDHWHTEQHLKATGVPFVVLRDSMYASGVPAMAGAGGVIQGPAGDGRVSVVSLDDVAAVAAGVLLDPAHDGQVLDVTGPEAITFAEGARILTDITGREVRYVEETEDEAYASRAHYNAPEFEVAGWVTSYTAIAAGELATVSDTVERVTGRPAQTLVEFLRANPDSYAHLLK</sequence>
<organism evidence="2 3">
    <name type="scientific">Actinokineospora cianjurensis</name>
    <dbReference type="NCBI Taxonomy" id="585224"/>
    <lineage>
        <taxon>Bacteria</taxon>
        <taxon>Bacillati</taxon>
        <taxon>Actinomycetota</taxon>
        <taxon>Actinomycetes</taxon>
        <taxon>Pseudonocardiales</taxon>
        <taxon>Pseudonocardiaceae</taxon>
        <taxon>Actinokineospora</taxon>
    </lineage>
</organism>
<dbReference type="PANTHER" id="PTHR47129">
    <property type="entry name" value="QUINONE OXIDOREDUCTASE 2"/>
    <property type="match status" value="1"/>
</dbReference>
<dbReference type="InterPro" id="IPR052718">
    <property type="entry name" value="NmrA-type_oxidoreductase"/>
</dbReference>
<dbReference type="InterPro" id="IPR016040">
    <property type="entry name" value="NAD(P)-bd_dom"/>
</dbReference>
<reference evidence="2 3" key="1">
    <citation type="submission" date="2018-10" db="EMBL/GenBank/DDBJ databases">
        <title>Genomic Encyclopedia of Archaeal and Bacterial Type Strains, Phase II (KMG-II): from individual species to whole genera.</title>
        <authorList>
            <person name="Goeker M."/>
        </authorList>
    </citation>
    <scope>NUCLEOTIDE SEQUENCE [LARGE SCALE GENOMIC DNA]</scope>
    <source>
        <strain evidence="2 3">DSM 45657</strain>
    </source>
</reference>
<dbReference type="InterPro" id="IPR036291">
    <property type="entry name" value="NAD(P)-bd_dom_sf"/>
</dbReference>
<dbReference type="PANTHER" id="PTHR47129:SF1">
    <property type="entry name" value="NMRA-LIKE DOMAIN-CONTAINING PROTEIN"/>
    <property type="match status" value="1"/>
</dbReference>